<dbReference type="GO" id="GO:0022857">
    <property type="term" value="F:transmembrane transporter activity"/>
    <property type="evidence" value="ECO:0007669"/>
    <property type="project" value="TreeGrafter"/>
</dbReference>
<dbReference type="PANTHER" id="PTHR45951">
    <property type="entry name" value="PROTEIN DISPATCHED-RELATED"/>
    <property type="match status" value="1"/>
</dbReference>
<evidence type="ECO:0000313" key="7">
    <source>
        <dbReference type="Proteomes" id="UP000281553"/>
    </source>
</evidence>
<reference evidence="6 7" key="1">
    <citation type="submission" date="2018-11" db="EMBL/GenBank/DDBJ databases">
        <authorList>
            <consortium name="Pathogen Informatics"/>
        </authorList>
    </citation>
    <scope>NUCLEOTIDE SEQUENCE [LARGE SCALE GENOMIC DNA]</scope>
</reference>
<feature type="non-terminal residue" evidence="6">
    <location>
        <position position="147"/>
    </location>
</feature>
<dbReference type="OrthoDB" id="193905at2759"/>
<evidence type="ECO:0000256" key="4">
    <source>
        <dbReference type="ARBA" id="ARBA00023136"/>
    </source>
</evidence>
<dbReference type="AlphaFoldDB" id="A0A3P7Q3I3"/>
<keyword evidence="5" id="KW-0325">Glycoprotein</keyword>
<evidence type="ECO:0000313" key="6">
    <source>
        <dbReference type="EMBL" id="VDN26532.1"/>
    </source>
</evidence>
<dbReference type="EMBL" id="UYRU01076051">
    <property type="protein sequence ID" value="VDN26532.1"/>
    <property type="molecule type" value="Genomic_DNA"/>
</dbReference>
<comment type="subcellular location">
    <subcellularLocation>
        <location evidence="1">Membrane</location>
        <topology evidence="1">Multi-pass membrane protein</topology>
    </subcellularLocation>
</comment>
<keyword evidence="7" id="KW-1185">Reference proteome</keyword>
<protein>
    <submittedName>
        <fullName evidence="6">Uncharacterized protein</fullName>
    </submittedName>
</protein>
<dbReference type="PANTHER" id="PTHR45951:SF3">
    <property type="entry name" value="PROTEIN DISPATCHED"/>
    <property type="match status" value="1"/>
</dbReference>
<dbReference type="GO" id="GO:0016020">
    <property type="term" value="C:membrane"/>
    <property type="evidence" value="ECO:0007669"/>
    <property type="project" value="UniProtKB-SubCell"/>
</dbReference>
<evidence type="ECO:0000256" key="1">
    <source>
        <dbReference type="ARBA" id="ARBA00004141"/>
    </source>
</evidence>
<sequence length="147" mass="15932">MWSHFASLGKVVVLLDSEVDNASHLLADVSAVKSLCTLQKRIESLAAFTEVCSRQSSGFLAAAPCCPTWSLPNLIASIVGKSDCDEISAADVDDVRHLVVTCLQSFLSGRLRRSCWDDASPPQWLCPDVPPACFRHPHLIILLATSL</sequence>
<keyword evidence="3" id="KW-1133">Transmembrane helix</keyword>
<evidence type="ECO:0000256" key="3">
    <source>
        <dbReference type="ARBA" id="ARBA00022989"/>
    </source>
</evidence>
<dbReference type="GO" id="GO:0007224">
    <property type="term" value="P:smoothened signaling pathway"/>
    <property type="evidence" value="ECO:0007669"/>
    <property type="project" value="TreeGrafter"/>
</dbReference>
<dbReference type="Proteomes" id="UP000281553">
    <property type="component" value="Unassembled WGS sequence"/>
</dbReference>
<evidence type="ECO:0000256" key="5">
    <source>
        <dbReference type="ARBA" id="ARBA00023180"/>
    </source>
</evidence>
<keyword evidence="2" id="KW-0812">Transmembrane</keyword>
<evidence type="ECO:0000256" key="2">
    <source>
        <dbReference type="ARBA" id="ARBA00022692"/>
    </source>
</evidence>
<organism evidence="6 7">
    <name type="scientific">Dibothriocephalus latus</name>
    <name type="common">Fish tapeworm</name>
    <name type="synonym">Diphyllobothrium latum</name>
    <dbReference type="NCBI Taxonomy" id="60516"/>
    <lineage>
        <taxon>Eukaryota</taxon>
        <taxon>Metazoa</taxon>
        <taxon>Spiralia</taxon>
        <taxon>Lophotrochozoa</taxon>
        <taxon>Platyhelminthes</taxon>
        <taxon>Cestoda</taxon>
        <taxon>Eucestoda</taxon>
        <taxon>Diphyllobothriidea</taxon>
        <taxon>Diphyllobothriidae</taxon>
        <taxon>Dibothriocephalus</taxon>
    </lineage>
</organism>
<proteinExistence type="predicted"/>
<gene>
    <name evidence="6" type="ORF">DILT_LOCUS14825</name>
</gene>
<keyword evidence="4" id="KW-0472">Membrane</keyword>
<accession>A0A3P7Q3I3</accession>
<name>A0A3P7Q3I3_DIBLA</name>
<dbReference type="InterPro" id="IPR052081">
    <property type="entry name" value="Dispatched_Hh_regulator"/>
</dbReference>